<dbReference type="FunFam" id="1.10.10.10:FF:000001">
    <property type="entry name" value="LysR family transcriptional regulator"/>
    <property type="match status" value="1"/>
</dbReference>
<keyword evidence="4" id="KW-0804">Transcription</keyword>
<feature type="compositionally biased region" description="Low complexity" evidence="5">
    <location>
        <begin position="252"/>
        <end position="261"/>
    </location>
</feature>
<dbReference type="Pfam" id="PF00126">
    <property type="entry name" value="HTH_1"/>
    <property type="match status" value="1"/>
</dbReference>
<dbReference type="GO" id="GO:0003677">
    <property type="term" value="F:DNA binding"/>
    <property type="evidence" value="ECO:0007669"/>
    <property type="project" value="UniProtKB-KW"/>
</dbReference>
<sequence>MWSVDPVSLRLFVAVCEEGAIARASEREFIAPSALSKRIADIEATFKTPLLVRSKRGVVPTPAGQALLRHARQLMRDMERLQGELSEYAEGARGHVRILANVSSIMEFLPEESSEFLLANEHIQVDIEERFSPDVVRGVAEGNADLGICRKSMASGDLEFIPYRQDHLAVLVNDKHPLAGRTSTAFAETLDYEHLGLSAYATLNAFMQRSDDHPAAGDEPVHHQGCRAQCLDGRDHPRLAALRRADDPGDAPRPAVPADRPGIAGEHDQRSVKVPGAGTVYPGCLEGAREPFRCGQELAGQRREVCHALRICVPIPSSSRQGHHPLREAGHGRAAWSRGVEPGSGRLHALRPPLSPDGRRLARRFSAAWQTPSGCRRGRWGRSAPVLASPVRENGSPVLEAGVRRRSGAGPMTPCLRAARRCAAALRADGHGS</sequence>
<gene>
    <name evidence="7" type="ORF">GKQ51_06510</name>
</gene>
<dbReference type="InterPro" id="IPR000847">
    <property type="entry name" value="LysR_HTH_N"/>
</dbReference>
<evidence type="ECO:0000256" key="4">
    <source>
        <dbReference type="ARBA" id="ARBA00023163"/>
    </source>
</evidence>
<accession>A0AAQ0C0N5</accession>
<evidence type="ECO:0000259" key="6">
    <source>
        <dbReference type="PROSITE" id="PS50931"/>
    </source>
</evidence>
<dbReference type="GO" id="GO:0003700">
    <property type="term" value="F:DNA-binding transcription factor activity"/>
    <property type="evidence" value="ECO:0007669"/>
    <property type="project" value="InterPro"/>
</dbReference>
<dbReference type="AlphaFoldDB" id="A0AAQ0C0N5"/>
<evidence type="ECO:0000256" key="2">
    <source>
        <dbReference type="ARBA" id="ARBA00023015"/>
    </source>
</evidence>
<dbReference type="InterPro" id="IPR005119">
    <property type="entry name" value="LysR_subst-bd"/>
</dbReference>
<evidence type="ECO:0000256" key="1">
    <source>
        <dbReference type="ARBA" id="ARBA00009437"/>
    </source>
</evidence>
<reference evidence="7 8" key="1">
    <citation type="submission" date="2020-12" db="EMBL/GenBank/DDBJ databases">
        <title>Genomic Analysis and Response surface optimization of nitrogen-fixing conditions for A. chroococcum strain HR1, Isolation from rhizosphere soil.</title>
        <authorList>
            <person name="Li J."/>
            <person name="Yang H."/>
            <person name="Liu H."/>
            <person name="Wang C."/>
            <person name="Tian Y."/>
            <person name="Lu X.Y."/>
        </authorList>
    </citation>
    <scope>NUCLEOTIDE SEQUENCE [LARGE SCALE GENOMIC DNA]</scope>
    <source>
        <strain evidence="7 8">HR1</strain>
    </source>
</reference>
<dbReference type="InterPro" id="IPR050950">
    <property type="entry name" value="HTH-type_LysR_regulators"/>
</dbReference>
<protein>
    <submittedName>
        <fullName evidence="7">LysR family transcriptional regulator</fullName>
    </submittedName>
</protein>
<feature type="domain" description="HTH lysR-type" evidence="6">
    <location>
        <begin position="4"/>
        <end position="61"/>
    </location>
</feature>
<evidence type="ECO:0000256" key="3">
    <source>
        <dbReference type="ARBA" id="ARBA00023125"/>
    </source>
</evidence>
<name>A0AAQ0C0N5_9GAMM</name>
<dbReference type="Gene3D" id="3.40.190.10">
    <property type="entry name" value="Periplasmic binding protein-like II"/>
    <property type="match status" value="1"/>
</dbReference>
<keyword evidence="3" id="KW-0238">DNA-binding</keyword>
<dbReference type="InterPro" id="IPR036390">
    <property type="entry name" value="WH_DNA-bd_sf"/>
</dbReference>
<dbReference type="Gene3D" id="1.10.10.10">
    <property type="entry name" value="Winged helix-like DNA-binding domain superfamily/Winged helix DNA-binding domain"/>
    <property type="match status" value="1"/>
</dbReference>
<evidence type="ECO:0000256" key="5">
    <source>
        <dbReference type="SAM" id="MobiDB-lite"/>
    </source>
</evidence>
<dbReference type="Proteomes" id="UP000596192">
    <property type="component" value="Chromosome"/>
</dbReference>
<proteinExistence type="inferred from homology"/>
<dbReference type="SUPFAM" id="SSF46785">
    <property type="entry name" value="Winged helix' DNA-binding domain"/>
    <property type="match status" value="1"/>
</dbReference>
<dbReference type="PANTHER" id="PTHR30419">
    <property type="entry name" value="HTH-TYPE TRANSCRIPTIONAL REGULATOR YBHD"/>
    <property type="match status" value="1"/>
</dbReference>
<feature type="region of interest" description="Disordered" evidence="5">
    <location>
        <begin position="319"/>
        <end position="358"/>
    </location>
</feature>
<dbReference type="SUPFAM" id="SSF53850">
    <property type="entry name" value="Periplasmic binding protein-like II"/>
    <property type="match status" value="1"/>
</dbReference>
<dbReference type="InterPro" id="IPR036388">
    <property type="entry name" value="WH-like_DNA-bd_sf"/>
</dbReference>
<dbReference type="EMBL" id="CP066310">
    <property type="protein sequence ID" value="QQE89970.1"/>
    <property type="molecule type" value="Genomic_DNA"/>
</dbReference>
<feature type="region of interest" description="Disordered" evidence="5">
    <location>
        <begin position="243"/>
        <end position="275"/>
    </location>
</feature>
<dbReference type="PANTHER" id="PTHR30419:SF2">
    <property type="entry name" value="LYSR FAMILY TRANSCRIPTIONAL REGULATOR"/>
    <property type="match status" value="1"/>
</dbReference>
<dbReference type="PROSITE" id="PS50931">
    <property type="entry name" value="HTH_LYSR"/>
    <property type="match status" value="1"/>
</dbReference>
<organism evidence="7 8">
    <name type="scientific">Azotobacter chroococcum</name>
    <dbReference type="NCBI Taxonomy" id="353"/>
    <lineage>
        <taxon>Bacteria</taxon>
        <taxon>Pseudomonadati</taxon>
        <taxon>Pseudomonadota</taxon>
        <taxon>Gammaproteobacteria</taxon>
        <taxon>Pseudomonadales</taxon>
        <taxon>Pseudomonadaceae</taxon>
        <taxon>Azotobacter</taxon>
    </lineage>
</organism>
<keyword evidence="2" id="KW-0805">Transcription regulation</keyword>
<evidence type="ECO:0000313" key="7">
    <source>
        <dbReference type="EMBL" id="QQE89970.1"/>
    </source>
</evidence>
<comment type="similarity">
    <text evidence="1">Belongs to the LysR transcriptional regulatory family.</text>
</comment>
<dbReference type="Pfam" id="PF03466">
    <property type="entry name" value="LysR_substrate"/>
    <property type="match status" value="1"/>
</dbReference>
<evidence type="ECO:0000313" key="8">
    <source>
        <dbReference type="Proteomes" id="UP000596192"/>
    </source>
</evidence>
<dbReference type="GO" id="GO:0005829">
    <property type="term" value="C:cytosol"/>
    <property type="evidence" value="ECO:0007669"/>
    <property type="project" value="TreeGrafter"/>
</dbReference>